<reference evidence="8 9" key="1">
    <citation type="submission" date="2021-02" db="EMBL/GenBank/DDBJ databases">
        <authorList>
            <person name="Jung H.S."/>
            <person name="Chun B.H."/>
            <person name="Jeon C.O."/>
        </authorList>
    </citation>
    <scope>NUCLEOTIDE SEQUENCE [LARGE SCALE GENOMIC DNA]</scope>
    <source>
        <strain evidence="8 9">LMG 25203</strain>
    </source>
</reference>
<keyword evidence="9" id="KW-1185">Reference proteome</keyword>
<evidence type="ECO:0000256" key="2">
    <source>
        <dbReference type="ARBA" id="ARBA00022722"/>
    </source>
</evidence>
<dbReference type="RefSeq" id="WP_187657181.1">
    <property type="nucleotide sequence ID" value="NZ_JACSOD020000489.1"/>
</dbReference>
<dbReference type="EMBL" id="JACSOD020000489">
    <property type="protein sequence ID" value="MBM6499748.1"/>
    <property type="molecule type" value="Genomic_DNA"/>
</dbReference>
<dbReference type="InterPro" id="IPR044925">
    <property type="entry name" value="His-Me_finger_sf"/>
</dbReference>
<proteinExistence type="inferred from homology"/>
<feature type="region of interest" description="Disordered" evidence="5">
    <location>
        <begin position="90"/>
        <end position="109"/>
    </location>
</feature>
<sequence>MKKIITLLSLISVSLIYGQDGAPANPYYNGFNWNQTGTALKNALATKITTTHTKELTYSQVWEALKITDLDPQNSANVLLVYGWENGSDSNVTNNRSRDKENNGGSNGQWNREHIFAQALGNPSLGQIGPGADAHMLRSCDVQRNGTRDNRLFADGSGNSTTIGSNNWYPGDEWKGDIARILMYMYLHYENQCLPTYVTTGATATTDSNMPNLLLQWNAEDPVSQYEDNRNTYLGGTPSNSNFRQGNRNPFIDNPYLATVIWGGPIAQNRWPNVFLTNAEFNFENSISVYPNPSNDGTINITTEANLDEINVISVNGQLVQQIKKSISIDTNYSVSNLPKGFYFLQLNSNNQSVTKKIVIN</sequence>
<dbReference type="PANTHER" id="PTHR33607:SF2">
    <property type="entry name" value="ENDONUCLEASE-1"/>
    <property type="match status" value="1"/>
</dbReference>
<dbReference type="Proteomes" id="UP000759529">
    <property type="component" value="Unassembled WGS sequence"/>
</dbReference>
<feature type="signal peptide" evidence="6">
    <location>
        <begin position="1"/>
        <end position="18"/>
    </location>
</feature>
<organism evidence="8 9">
    <name type="scientific">Flavobacterium macrobrachii</name>
    <dbReference type="NCBI Taxonomy" id="591204"/>
    <lineage>
        <taxon>Bacteria</taxon>
        <taxon>Pseudomonadati</taxon>
        <taxon>Bacteroidota</taxon>
        <taxon>Flavobacteriia</taxon>
        <taxon>Flavobacteriales</taxon>
        <taxon>Flavobacteriaceae</taxon>
        <taxon>Flavobacterium</taxon>
    </lineage>
</organism>
<protein>
    <submittedName>
        <fullName evidence="8">Endonuclease</fullName>
    </submittedName>
</protein>
<dbReference type="GO" id="GO:0004519">
    <property type="term" value="F:endonuclease activity"/>
    <property type="evidence" value="ECO:0007669"/>
    <property type="project" value="UniProtKB-KW"/>
</dbReference>
<evidence type="ECO:0000256" key="6">
    <source>
        <dbReference type="SAM" id="SignalP"/>
    </source>
</evidence>
<dbReference type="Pfam" id="PF04231">
    <property type="entry name" value="Endonuclease_1"/>
    <property type="match status" value="1"/>
</dbReference>
<evidence type="ECO:0000256" key="4">
    <source>
        <dbReference type="ARBA" id="ARBA00022801"/>
    </source>
</evidence>
<evidence type="ECO:0000313" key="9">
    <source>
        <dbReference type="Proteomes" id="UP000759529"/>
    </source>
</evidence>
<evidence type="ECO:0000259" key="7">
    <source>
        <dbReference type="Pfam" id="PF18962"/>
    </source>
</evidence>
<accession>A0ABS2CXP6</accession>
<evidence type="ECO:0000256" key="3">
    <source>
        <dbReference type="ARBA" id="ARBA00022729"/>
    </source>
</evidence>
<dbReference type="InterPro" id="IPR026444">
    <property type="entry name" value="Secre_tail"/>
</dbReference>
<name>A0ABS2CXP6_9FLAO</name>
<feature type="chain" id="PRO_5045244725" evidence="6">
    <location>
        <begin position="19"/>
        <end position="361"/>
    </location>
</feature>
<evidence type="ECO:0000313" key="8">
    <source>
        <dbReference type="EMBL" id="MBM6499748.1"/>
    </source>
</evidence>
<dbReference type="Pfam" id="PF18962">
    <property type="entry name" value="Por_Secre_tail"/>
    <property type="match status" value="1"/>
</dbReference>
<evidence type="ECO:0000256" key="1">
    <source>
        <dbReference type="ARBA" id="ARBA00006429"/>
    </source>
</evidence>
<comment type="similarity">
    <text evidence="1">Belongs to the EndA/NucM nuclease family.</text>
</comment>
<comment type="caution">
    <text evidence="8">The sequence shown here is derived from an EMBL/GenBank/DDBJ whole genome shotgun (WGS) entry which is preliminary data.</text>
</comment>
<keyword evidence="3 6" id="KW-0732">Signal</keyword>
<dbReference type="NCBIfam" id="TIGR04183">
    <property type="entry name" value="Por_Secre_tail"/>
    <property type="match status" value="1"/>
</dbReference>
<evidence type="ECO:0000256" key="5">
    <source>
        <dbReference type="SAM" id="MobiDB-lite"/>
    </source>
</evidence>
<dbReference type="PANTHER" id="PTHR33607">
    <property type="entry name" value="ENDONUCLEASE-1"/>
    <property type="match status" value="1"/>
</dbReference>
<gene>
    <name evidence="8" type="ORF">H9X54_010625</name>
</gene>
<keyword evidence="4" id="KW-0378">Hydrolase</keyword>
<keyword evidence="2" id="KW-0540">Nuclease</keyword>
<dbReference type="SUPFAM" id="SSF54060">
    <property type="entry name" value="His-Me finger endonucleases"/>
    <property type="match status" value="1"/>
</dbReference>
<dbReference type="InterPro" id="IPR007346">
    <property type="entry name" value="Endonuclease-I"/>
</dbReference>
<feature type="domain" description="Secretion system C-terminal sorting" evidence="7">
    <location>
        <begin position="289"/>
        <end position="360"/>
    </location>
</feature>
<keyword evidence="8" id="KW-0255">Endonuclease</keyword>